<evidence type="ECO:0000313" key="3">
    <source>
        <dbReference type="Proteomes" id="UP001501468"/>
    </source>
</evidence>
<dbReference type="PANTHER" id="PTHR21666:SF270">
    <property type="entry name" value="MUREIN HYDROLASE ACTIVATOR ENVC"/>
    <property type="match status" value="1"/>
</dbReference>
<dbReference type="Gene3D" id="2.70.70.10">
    <property type="entry name" value="Glucose Permease (Domain IIA)"/>
    <property type="match status" value="1"/>
</dbReference>
<evidence type="ECO:0000259" key="1">
    <source>
        <dbReference type="Pfam" id="PF01551"/>
    </source>
</evidence>
<organism evidence="2 3">
    <name type="scientific">Terrabacter ginsenosidimutans</name>
    <dbReference type="NCBI Taxonomy" id="490575"/>
    <lineage>
        <taxon>Bacteria</taxon>
        <taxon>Bacillati</taxon>
        <taxon>Actinomycetota</taxon>
        <taxon>Actinomycetes</taxon>
        <taxon>Micrococcales</taxon>
        <taxon>Intrasporangiaceae</taxon>
        <taxon>Terrabacter</taxon>
    </lineage>
</organism>
<dbReference type="Pfam" id="PF01551">
    <property type="entry name" value="Peptidase_M23"/>
    <property type="match status" value="1"/>
</dbReference>
<dbReference type="EMBL" id="BAABDC010000005">
    <property type="protein sequence ID" value="GAA3712541.1"/>
    <property type="molecule type" value="Genomic_DNA"/>
</dbReference>
<reference evidence="3" key="1">
    <citation type="journal article" date="2019" name="Int. J. Syst. Evol. Microbiol.">
        <title>The Global Catalogue of Microorganisms (GCM) 10K type strain sequencing project: providing services to taxonomists for standard genome sequencing and annotation.</title>
        <authorList>
            <consortium name="The Broad Institute Genomics Platform"/>
            <consortium name="The Broad Institute Genome Sequencing Center for Infectious Disease"/>
            <person name="Wu L."/>
            <person name="Ma J."/>
        </authorList>
    </citation>
    <scope>NUCLEOTIDE SEQUENCE [LARGE SCALE GENOMIC DNA]</scope>
    <source>
        <strain evidence="3">JCM 17125</strain>
    </source>
</reference>
<keyword evidence="3" id="KW-1185">Reference proteome</keyword>
<protein>
    <recommendedName>
        <fullName evidence="1">M23ase beta-sheet core domain-containing protein</fullName>
    </recommendedName>
</protein>
<proteinExistence type="predicted"/>
<dbReference type="RefSeq" id="WP_344948628.1">
    <property type="nucleotide sequence ID" value="NZ_BAABDC010000005.1"/>
</dbReference>
<dbReference type="InterPro" id="IPR011055">
    <property type="entry name" value="Dup_hybrid_motif"/>
</dbReference>
<comment type="caution">
    <text evidence="2">The sequence shown here is derived from an EMBL/GenBank/DDBJ whole genome shotgun (WGS) entry which is preliminary data.</text>
</comment>
<dbReference type="InterPro" id="IPR009148">
    <property type="entry name" value="PcsB-like"/>
</dbReference>
<name>A0ABP7DZZ7_9MICO</name>
<evidence type="ECO:0000313" key="2">
    <source>
        <dbReference type="EMBL" id="GAA3712541.1"/>
    </source>
</evidence>
<dbReference type="PANTHER" id="PTHR21666">
    <property type="entry name" value="PEPTIDASE-RELATED"/>
    <property type="match status" value="1"/>
</dbReference>
<dbReference type="Proteomes" id="UP001501468">
    <property type="component" value="Unassembled WGS sequence"/>
</dbReference>
<dbReference type="PRINTS" id="PR01852">
    <property type="entry name" value="SIBAPROTEIN"/>
</dbReference>
<sequence>MPKTSYTGRHRPAAKPSRGRQFVVPVALLSSTVAGGLVIRDAGASQLSPEAAAMKNVSNSVAGLGLAADPDAVAAAAANRAGARSSRDMARDAKTLIVGATQTAAQSAAEAQAAAVKAAADRAAAQKAKAAAAAKAKQAAAARAQAKAHRWVSPVAGYTLTSGFGFRWGKMHPAQDLACPVGSPVHSLSSGTVIFAGWSTEGYGNFVKIRYWDGTVSWMAHNSRLLVSVGETVTPGQVIAYSGSTGNSTGPHVHLEIHPDDGAAVPPMVWLAKHGVML</sequence>
<gene>
    <name evidence="2" type="ORF">GCM10022399_31620</name>
</gene>
<dbReference type="InterPro" id="IPR016047">
    <property type="entry name" value="M23ase_b-sheet_dom"/>
</dbReference>
<dbReference type="CDD" id="cd12797">
    <property type="entry name" value="M23_peptidase"/>
    <property type="match status" value="1"/>
</dbReference>
<feature type="domain" description="M23ase beta-sheet core" evidence="1">
    <location>
        <begin position="171"/>
        <end position="261"/>
    </location>
</feature>
<dbReference type="SUPFAM" id="SSF51261">
    <property type="entry name" value="Duplicated hybrid motif"/>
    <property type="match status" value="1"/>
</dbReference>
<dbReference type="InterPro" id="IPR050570">
    <property type="entry name" value="Cell_wall_metabolism_enzyme"/>
</dbReference>
<accession>A0ABP7DZZ7</accession>